<protein>
    <submittedName>
        <fullName evidence="1">Class I SAM-dependent methyltransferase</fullName>
    </submittedName>
</protein>
<accession>A0ABY6N604</accession>
<keyword evidence="1" id="KW-0808">Transferase</keyword>
<proteinExistence type="predicted"/>
<name>A0ABY6N604_9ALTE</name>
<dbReference type="InterPro" id="IPR029063">
    <property type="entry name" value="SAM-dependent_MTases_sf"/>
</dbReference>
<dbReference type="RefSeq" id="WP_265049030.1">
    <property type="nucleotide sequence ID" value="NZ_CP100390.1"/>
</dbReference>
<gene>
    <name evidence="1" type="ORF">NKI27_07385</name>
</gene>
<reference evidence="1" key="1">
    <citation type="submission" date="2022-06" db="EMBL/GenBank/DDBJ databases">
        <title>Alkalimarinus sp. nov., isolated from gut of a Alitta virens.</title>
        <authorList>
            <person name="Yang A.I."/>
            <person name="Shin N.-R."/>
        </authorList>
    </citation>
    <scope>NUCLEOTIDE SEQUENCE</scope>
    <source>
        <strain evidence="1">A2M4</strain>
    </source>
</reference>
<dbReference type="EMBL" id="CP100390">
    <property type="protein sequence ID" value="UZE97556.1"/>
    <property type="molecule type" value="Genomic_DNA"/>
</dbReference>
<dbReference type="Proteomes" id="UP001163739">
    <property type="component" value="Chromosome"/>
</dbReference>
<keyword evidence="1" id="KW-0489">Methyltransferase</keyword>
<dbReference type="GO" id="GO:0032259">
    <property type="term" value="P:methylation"/>
    <property type="evidence" value="ECO:0007669"/>
    <property type="project" value="UniProtKB-KW"/>
</dbReference>
<dbReference type="Pfam" id="PF13489">
    <property type="entry name" value="Methyltransf_23"/>
    <property type="match status" value="1"/>
</dbReference>
<dbReference type="PANTHER" id="PTHR43861">
    <property type="entry name" value="TRANS-ACONITATE 2-METHYLTRANSFERASE-RELATED"/>
    <property type="match status" value="1"/>
</dbReference>
<evidence type="ECO:0000313" key="1">
    <source>
        <dbReference type="EMBL" id="UZE97556.1"/>
    </source>
</evidence>
<sequence length="241" mass="27185">MDDYVSKLDAIAESYHNANVPDKFIEEISQEQSLTWIFEKLEGKRCILELGYGDGIINKQLLANGFSVDVIEGSPKVIARAKSDNPSLNIQQTLFEAFQTDKTYDCILALHVLEHVDDPVNLLKMMAGWLSENGELVIIVPNKNSIHRQLAVEMGLQNELDDLSPRDLAVGHQRVYSHETLREDIEKAGFKVIEETGFFLKTLPNGMMLEHSHELITAMNTIADRIPRELLANIGMIIKIE</sequence>
<evidence type="ECO:0000313" key="2">
    <source>
        <dbReference type="Proteomes" id="UP001163739"/>
    </source>
</evidence>
<keyword evidence="2" id="KW-1185">Reference proteome</keyword>
<dbReference type="SUPFAM" id="SSF53335">
    <property type="entry name" value="S-adenosyl-L-methionine-dependent methyltransferases"/>
    <property type="match status" value="1"/>
</dbReference>
<dbReference type="Gene3D" id="3.40.50.150">
    <property type="entry name" value="Vaccinia Virus protein VP39"/>
    <property type="match status" value="1"/>
</dbReference>
<organism evidence="1 2">
    <name type="scientific">Alkalimarinus alittae</name>
    <dbReference type="NCBI Taxonomy" id="2961619"/>
    <lineage>
        <taxon>Bacteria</taxon>
        <taxon>Pseudomonadati</taxon>
        <taxon>Pseudomonadota</taxon>
        <taxon>Gammaproteobacteria</taxon>
        <taxon>Alteromonadales</taxon>
        <taxon>Alteromonadaceae</taxon>
        <taxon>Alkalimarinus</taxon>
    </lineage>
</organism>
<dbReference type="PANTHER" id="PTHR43861:SF6">
    <property type="entry name" value="METHYLTRANSFERASE TYPE 11"/>
    <property type="match status" value="1"/>
</dbReference>
<dbReference type="GO" id="GO:0008168">
    <property type="term" value="F:methyltransferase activity"/>
    <property type="evidence" value="ECO:0007669"/>
    <property type="project" value="UniProtKB-KW"/>
</dbReference>